<dbReference type="KEGG" id="rue:DT065_14115"/>
<proteinExistence type="inferred from homology"/>
<organism evidence="6 7">
    <name type="scientific">Salicibibacter kimchii</name>
    <dbReference type="NCBI Taxonomy" id="2099786"/>
    <lineage>
        <taxon>Bacteria</taxon>
        <taxon>Bacillati</taxon>
        <taxon>Bacillota</taxon>
        <taxon>Bacilli</taxon>
        <taxon>Bacillales</taxon>
        <taxon>Bacillaceae</taxon>
        <taxon>Salicibibacter</taxon>
    </lineage>
</organism>
<evidence type="ECO:0000256" key="1">
    <source>
        <dbReference type="ARBA" id="ARBA00008954"/>
    </source>
</evidence>
<reference evidence="6 7" key="1">
    <citation type="journal article" date="2018" name="J. Microbiol.">
        <title>Salicibibacter kimchii gen. nov., sp. nov., a moderately halophilic and alkalitolerant bacterium in the family Bacillaceae, isolated from kimchi.</title>
        <authorList>
            <person name="Jang J.Y."/>
            <person name="Oh Y.J."/>
            <person name="Lim S.K."/>
            <person name="Park H.K."/>
            <person name="Lee C."/>
            <person name="Kim J.Y."/>
            <person name="Lee M.A."/>
            <person name="Choi H.J."/>
        </authorList>
    </citation>
    <scope>NUCLEOTIDE SEQUENCE [LARGE SCALE GENOMIC DNA]</scope>
    <source>
        <strain evidence="6 7">NKC1-1</strain>
    </source>
</reference>
<dbReference type="Gene3D" id="3.90.1150.10">
    <property type="entry name" value="Aspartate Aminotransferase, domain 1"/>
    <property type="match status" value="1"/>
</dbReference>
<dbReference type="FunFam" id="3.40.640.10:FF:000014">
    <property type="entry name" value="Adenosylmethionine-8-amino-7-oxononanoate aminotransferase, probable"/>
    <property type="match status" value="1"/>
</dbReference>
<evidence type="ECO:0000256" key="5">
    <source>
        <dbReference type="RuleBase" id="RU003560"/>
    </source>
</evidence>
<dbReference type="PROSITE" id="PS00600">
    <property type="entry name" value="AA_TRANSFER_CLASS_3"/>
    <property type="match status" value="1"/>
</dbReference>
<dbReference type="InterPro" id="IPR015421">
    <property type="entry name" value="PyrdxlP-dep_Trfase_major"/>
</dbReference>
<dbReference type="GO" id="GO:0008483">
    <property type="term" value="F:transaminase activity"/>
    <property type="evidence" value="ECO:0007669"/>
    <property type="project" value="UniProtKB-KW"/>
</dbReference>
<dbReference type="GO" id="GO:0030170">
    <property type="term" value="F:pyridoxal phosphate binding"/>
    <property type="evidence" value="ECO:0007669"/>
    <property type="project" value="InterPro"/>
</dbReference>
<name>A0A345C1E1_9BACI</name>
<dbReference type="InterPro" id="IPR049704">
    <property type="entry name" value="Aminotrans_3_PPA_site"/>
</dbReference>
<gene>
    <name evidence="6" type="ORF">DT065_14115</name>
</gene>
<dbReference type="OrthoDB" id="9807885at2"/>
<dbReference type="RefSeq" id="WP_114374466.1">
    <property type="nucleotide sequence ID" value="NZ_CP031092.1"/>
</dbReference>
<dbReference type="CDD" id="cd00610">
    <property type="entry name" value="OAT_like"/>
    <property type="match status" value="1"/>
</dbReference>
<dbReference type="InterPro" id="IPR015424">
    <property type="entry name" value="PyrdxlP-dep_Trfase"/>
</dbReference>
<sequence length="460" mass="51355">MKDISLKSNVHELTELDKKHFLHPLTPPKMQYEQGPPIIVSEGKGVYVKNESGDTYIDGMSMLWNVNLGHGQEELAEAAKEQMKKMAFSSSFNGYSNEPAIRLSEKIASLAPGDMNVVFFTSGGSEANDTAFKLARYYWKLKGQQDRGKVISLSRSYHGVAQGSTSATGIPEFNSIVGSQAPDYLHAEPHLLDCERGDRDNEHYHKSVRGIIEQEGAENIAAIILEPVMGAGGVFTPPEGYLQALRDLCDEKDILMITDEIICGFGRTGENFGVDNWNVTPDMLTFAKGSTSGYIPLGGVVMREKIRDEMLQSEDVLFHGFTYSGHPTSCAVALKNLEILERDNIKDNVKNMEQVFKTELQKLEDKHQHVTKTRAIGLLGAFELYKDRNKEEPFDPEVGAAFKVVDECFKRNLILRFIDWKGSNIVAIAPPLIVNKQEMEDIFKIIDEALTAFENAFDSF</sequence>
<evidence type="ECO:0000256" key="2">
    <source>
        <dbReference type="ARBA" id="ARBA00022576"/>
    </source>
</evidence>
<evidence type="ECO:0000313" key="6">
    <source>
        <dbReference type="EMBL" id="AXF57022.1"/>
    </source>
</evidence>
<dbReference type="Proteomes" id="UP000252100">
    <property type="component" value="Chromosome"/>
</dbReference>
<accession>A0A345C1E1</accession>
<dbReference type="EMBL" id="CP031092">
    <property type="protein sequence ID" value="AXF57022.1"/>
    <property type="molecule type" value="Genomic_DNA"/>
</dbReference>
<evidence type="ECO:0000313" key="7">
    <source>
        <dbReference type="Proteomes" id="UP000252100"/>
    </source>
</evidence>
<protein>
    <submittedName>
        <fullName evidence="6">Aspartate aminotransferase family protein</fullName>
    </submittedName>
</protein>
<dbReference type="SUPFAM" id="SSF53383">
    <property type="entry name" value="PLP-dependent transferases"/>
    <property type="match status" value="1"/>
</dbReference>
<keyword evidence="4 5" id="KW-0663">Pyridoxal phosphate</keyword>
<comment type="similarity">
    <text evidence="1 5">Belongs to the class-III pyridoxal-phosphate-dependent aminotransferase family.</text>
</comment>
<dbReference type="PANTHER" id="PTHR43094">
    <property type="entry name" value="AMINOTRANSFERASE"/>
    <property type="match status" value="1"/>
</dbReference>
<dbReference type="Pfam" id="PF00202">
    <property type="entry name" value="Aminotran_3"/>
    <property type="match status" value="1"/>
</dbReference>
<dbReference type="InterPro" id="IPR005814">
    <property type="entry name" value="Aminotrans_3"/>
</dbReference>
<keyword evidence="2 6" id="KW-0032">Aminotransferase</keyword>
<dbReference type="AlphaFoldDB" id="A0A345C1E1"/>
<dbReference type="PANTHER" id="PTHR43094:SF1">
    <property type="entry name" value="AMINOTRANSFERASE CLASS-III"/>
    <property type="match status" value="1"/>
</dbReference>
<keyword evidence="7" id="KW-1185">Reference proteome</keyword>
<evidence type="ECO:0000256" key="4">
    <source>
        <dbReference type="ARBA" id="ARBA00022898"/>
    </source>
</evidence>
<dbReference type="Gene3D" id="3.40.640.10">
    <property type="entry name" value="Type I PLP-dependent aspartate aminotransferase-like (Major domain)"/>
    <property type="match status" value="1"/>
</dbReference>
<evidence type="ECO:0000256" key="3">
    <source>
        <dbReference type="ARBA" id="ARBA00022679"/>
    </source>
</evidence>
<dbReference type="InterPro" id="IPR015422">
    <property type="entry name" value="PyrdxlP-dep_Trfase_small"/>
</dbReference>
<keyword evidence="3 6" id="KW-0808">Transferase</keyword>